<evidence type="ECO:0000256" key="10">
    <source>
        <dbReference type="ARBA" id="ARBA00022691"/>
    </source>
</evidence>
<dbReference type="PANTHER" id="PTHR46417">
    <property type="entry name" value="TRNA (GUANINE-N(1)-)-METHYLTRANSFERASE"/>
    <property type="match status" value="1"/>
</dbReference>
<dbReference type="FunFam" id="3.40.1280.10:FF:000001">
    <property type="entry name" value="tRNA (guanine-N(1)-)-methyltransferase"/>
    <property type="match status" value="1"/>
</dbReference>
<dbReference type="PANTHER" id="PTHR46417:SF1">
    <property type="entry name" value="TRNA (GUANINE-N(1)-)-METHYLTRANSFERASE"/>
    <property type="match status" value="1"/>
</dbReference>
<reference evidence="19" key="1">
    <citation type="submission" date="2017-09" db="EMBL/GenBank/DDBJ databases">
        <title>Depth-based differentiation of microbial function through sediment-hosted aquifers and enrichment of novel symbionts in the deep terrestrial subsurface.</title>
        <authorList>
            <person name="Probst A.J."/>
            <person name="Ladd B."/>
            <person name="Jarett J.K."/>
            <person name="Geller-Mcgrath D.E."/>
            <person name="Sieber C.M.K."/>
            <person name="Emerson J.B."/>
            <person name="Anantharaman K."/>
            <person name="Thomas B.C."/>
            <person name="Malmstrom R."/>
            <person name="Stieglmeier M."/>
            <person name="Klingl A."/>
            <person name="Woyke T."/>
            <person name="Ryan C.M."/>
            <person name="Banfield J.F."/>
        </authorList>
    </citation>
    <scope>NUCLEOTIDE SEQUENCE [LARGE SCALE GENOMIC DNA]</scope>
</reference>
<keyword evidence="11 15" id="KW-0819">tRNA processing</keyword>
<name>A0A2M7V9E7_9BACT</name>
<gene>
    <name evidence="15" type="primary">trmD</name>
    <name evidence="18" type="ORF">COX81_00770</name>
</gene>
<evidence type="ECO:0000256" key="15">
    <source>
        <dbReference type="HAMAP-Rule" id="MF_00605"/>
    </source>
</evidence>
<dbReference type="Proteomes" id="UP000228568">
    <property type="component" value="Unassembled WGS sequence"/>
</dbReference>
<comment type="similarity">
    <text evidence="3 15">Belongs to the RNA methyltransferase TrmD family.</text>
</comment>
<evidence type="ECO:0000256" key="13">
    <source>
        <dbReference type="ARBA" id="ARBA00033392"/>
    </source>
</evidence>
<dbReference type="CDD" id="cd18080">
    <property type="entry name" value="TrmD-like"/>
    <property type="match status" value="1"/>
</dbReference>
<dbReference type="GO" id="GO:0052906">
    <property type="term" value="F:tRNA (guanine(37)-N1)-methyltransferase activity"/>
    <property type="evidence" value="ECO:0007669"/>
    <property type="project" value="UniProtKB-UniRule"/>
</dbReference>
<dbReference type="GO" id="GO:0002939">
    <property type="term" value="P:tRNA N1-guanine methylation"/>
    <property type="evidence" value="ECO:0007669"/>
    <property type="project" value="TreeGrafter"/>
</dbReference>
<dbReference type="NCBIfam" id="NF000648">
    <property type="entry name" value="PRK00026.1"/>
    <property type="match status" value="1"/>
</dbReference>
<proteinExistence type="inferred from homology"/>
<dbReference type="SUPFAM" id="SSF75217">
    <property type="entry name" value="alpha/beta knot"/>
    <property type="match status" value="1"/>
</dbReference>
<evidence type="ECO:0000256" key="9">
    <source>
        <dbReference type="ARBA" id="ARBA00022679"/>
    </source>
</evidence>
<evidence type="ECO:0000256" key="1">
    <source>
        <dbReference type="ARBA" id="ARBA00002634"/>
    </source>
</evidence>
<feature type="domain" description="tRNA methyltransferase TRMD/TRM10-type" evidence="17">
    <location>
        <begin position="1"/>
        <end position="241"/>
    </location>
</feature>
<dbReference type="InterPro" id="IPR029028">
    <property type="entry name" value="Alpha/beta_knot_MTases"/>
</dbReference>
<keyword evidence="9 15" id="KW-0808">Transferase</keyword>
<evidence type="ECO:0000259" key="17">
    <source>
        <dbReference type="Pfam" id="PF01746"/>
    </source>
</evidence>
<dbReference type="Pfam" id="PF01746">
    <property type="entry name" value="tRNA_m1G_MT"/>
    <property type="match status" value="1"/>
</dbReference>
<evidence type="ECO:0000256" key="6">
    <source>
        <dbReference type="ARBA" id="ARBA00014679"/>
    </source>
</evidence>
<evidence type="ECO:0000256" key="14">
    <source>
        <dbReference type="ARBA" id="ARBA00047783"/>
    </source>
</evidence>
<evidence type="ECO:0000256" key="7">
    <source>
        <dbReference type="ARBA" id="ARBA00022490"/>
    </source>
</evidence>
<comment type="caution">
    <text evidence="18">The sequence shown here is derived from an EMBL/GenBank/DDBJ whole genome shotgun (WGS) entry which is preliminary data.</text>
</comment>
<evidence type="ECO:0000256" key="4">
    <source>
        <dbReference type="ARBA" id="ARBA00011738"/>
    </source>
</evidence>
<evidence type="ECO:0000256" key="16">
    <source>
        <dbReference type="PIRSR" id="PIRSR000386-1"/>
    </source>
</evidence>
<dbReference type="GO" id="GO:0005829">
    <property type="term" value="C:cytosol"/>
    <property type="evidence" value="ECO:0007669"/>
    <property type="project" value="TreeGrafter"/>
</dbReference>
<sequence>MKFNVLTIFPEIISNYSKESILGRGQKAGTIEIKPINIRDFADDKHNTVDDTPYGGGAGMVMKPDPIYKALKSLDAIPFSKDNGLNKLKKIFTGKLKAKKRTILLSPRGRQFDQRLAEKWSKYGELTFICGRYEGVDQRVTDHMIDEEVSIGNYVLAGGELAALVIIEAVSRLIPDVLGNRDSLLEETFGNHKSSLEISNLKFQIDKEYPQYTKPSDFNGWKVPDVLLSGNHKRIEEWRKKL</sequence>
<feature type="binding site" evidence="15 16">
    <location>
        <position position="131"/>
    </location>
    <ligand>
        <name>S-adenosyl-L-methionine</name>
        <dbReference type="ChEBI" id="CHEBI:59789"/>
    </ligand>
</feature>
<dbReference type="Gene3D" id="3.40.1280.10">
    <property type="match status" value="1"/>
</dbReference>
<dbReference type="AlphaFoldDB" id="A0A2M7V9E7"/>
<comment type="subcellular location">
    <subcellularLocation>
        <location evidence="2 15">Cytoplasm</location>
    </subcellularLocation>
</comment>
<dbReference type="InterPro" id="IPR029026">
    <property type="entry name" value="tRNA_m1G_MTases_N"/>
</dbReference>
<comment type="catalytic activity">
    <reaction evidence="14 15">
        <text>guanosine(37) in tRNA + S-adenosyl-L-methionine = N(1)-methylguanosine(37) in tRNA + S-adenosyl-L-homocysteine + H(+)</text>
        <dbReference type="Rhea" id="RHEA:36899"/>
        <dbReference type="Rhea" id="RHEA-COMP:10145"/>
        <dbReference type="Rhea" id="RHEA-COMP:10147"/>
        <dbReference type="ChEBI" id="CHEBI:15378"/>
        <dbReference type="ChEBI" id="CHEBI:57856"/>
        <dbReference type="ChEBI" id="CHEBI:59789"/>
        <dbReference type="ChEBI" id="CHEBI:73542"/>
        <dbReference type="ChEBI" id="CHEBI:74269"/>
        <dbReference type="EC" id="2.1.1.228"/>
    </reaction>
</comment>
<dbReference type="HAMAP" id="MF_00605">
    <property type="entry name" value="TrmD"/>
    <property type="match status" value="1"/>
</dbReference>
<dbReference type="Gene3D" id="1.10.1270.20">
    <property type="entry name" value="tRNA(m1g37)methyltransferase, domain 2"/>
    <property type="match status" value="1"/>
</dbReference>
<keyword evidence="10 15" id="KW-0949">S-adenosyl-L-methionine</keyword>
<keyword evidence="8 15" id="KW-0489">Methyltransferase</keyword>
<comment type="subunit">
    <text evidence="4 15">Homodimer.</text>
</comment>
<comment type="function">
    <text evidence="1 15">Specifically methylates guanosine-37 in various tRNAs.</text>
</comment>
<keyword evidence="7 15" id="KW-0963">Cytoplasm</keyword>
<dbReference type="InterPro" id="IPR002649">
    <property type="entry name" value="tRNA_m1G_MeTrfase_TrmD"/>
</dbReference>
<evidence type="ECO:0000256" key="11">
    <source>
        <dbReference type="ARBA" id="ARBA00022694"/>
    </source>
</evidence>
<evidence type="ECO:0000313" key="19">
    <source>
        <dbReference type="Proteomes" id="UP000228568"/>
    </source>
</evidence>
<dbReference type="EC" id="2.1.1.228" evidence="5 15"/>
<evidence type="ECO:0000256" key="3">
    <source>
        <dbReference type="ARBA" id="ARBA00007630"/>
    </source>
</evidence>
<dbReference type="InterPro" id="IPR016009">
    <property type="entry name" value="tRNA_MeTrfase_TRMD/TRM10"/>
</dbReference>
<evidence type="ECO:0000256" key="12">
    <source>
        <dbReference type="ARBA" id="ARBA00029736"/>
    </source>
</evidence>
<evidence type="ECO:0000256" key="2">
    <source>
        <dbReference type="ARBA" id="ARBA00004496"/>
    </source>
</evidence>
<evidence type="ECO:0000256" key="5">
    <source>
        <dbReference type="ARBA" id="ARBA00012807"/>
    </source>
</evidence>
<protein>
    <recommendedName>
        <fullName evidence="6 15">tRNA (guanine-N(1)-)-methyltransferase</fullName>
        <ecNumber evidence="5 15">2.1.1.228</ecNumber>
    </recommendedName>
    <alternativeName>
        <fullName evidence="12 15">M1G-methyltransferase</fullName>
    </alternativeName>
    <alternativeName>
        <fullName evidence="13 15">tRNA [GM37] methyltransferase</fullName>
    </alternativeName>
</protein>
<dbReference type="PIRSF" id="PIRSF000386">
    <property type="entry name" value="tRNA_mtase"/>
    <property type="match status" value="1"/>
</dbReference>
<dbReference type="InterPro" id="IPR023148">
    <property type="entry name" value="tRNA_m1G_MeTrfase_C_sf"/>
</dbReference>
<accession>A0A2M7V9E7</accession>
<feature type="binding site" evidence="15 16">
    <location>
        <begin position="151"/>
        <end position="156"/>
    </location>
    <ligand>
        <name>S-adenosyl-L-methionine</name>
        <dbReference type="ChEBI" id="CHEBI:59789"/>
    </ligand>
</feature>
<evidence type="ECO:0000313" key="18">
    <source>
        <dbReference type="EMBL" id="PIZ95437.1"/>
    </source>
</evidence>
<organism evidence="18 19">
    <name type="scientific">Candidatus Magasanikbacteria bacterium CG_4_10_14_0_2_um_filter_37_12</name>
    <dbReference type="NCBI Taxonomy" id="1974637"/>
    <lineage>
        <taxon>Bacteria</taxon>
        <taxon>Candidatus Magasanikiibacteriota</taxon>
    </lineage>
</organism>
<evidence type="ECO:0000256" key="8">
    <source>
        <dbReference type="ARBA" id="ARBA00022603"/>
    </source>
</evidence>
<dbReference type="EMBL" id="PFPK01000011">
    <property type="protein sequence ID" value="PIZ95437.1"/>
    <property type="molecule type" value="Genomic_DNA"/>
</dbReference>